<reference evidence="2" key="2">
    <citation type="submission" date="2016-05" db="EMBL/GenBank/DDBJ databases">
        <title>Comparative analysis highlights variable genome content of wheat rusts and divergence of the mating loci.</title>
        <authorList>
            <person name="Cuomo C.A."/>
            <person name="Bakkeren G."/>
            <person name="Szabo L."/>
            <person name="Khalil H."/>
            <person name="Joly D."/>
            <person name="Goldberg J."/>
            <person name="Young S."/>
            <person name="Zeng Q."/>
            <person name="Fellers J."/>
        </authorList>
    </citation>
    <scope>NUCLEOTIDE SEQUENCE [LARGE SCALE GENOMIC DNA]</scope>
    <source>
        <strain evidence="2">1-1 BBBD Race 1</strain>
    </source>
</reference>
<dbReference type="AlphaFoldDB" id="A0A180GZ86"/>
<gene>
    <name evidence="2" type="ORF">PTTG_25825</name>
</gene>
<feature type="chain" id="PRO_5008110471" evidence="1">
    <location>
        <begin position="20"/>
        <end position="299"/>
    </location>
</feature>
<evidence type="ECO:0000313" key="4">
    <source>
        <dbReference type="Proteomes" id="UP000005240"/>
    </source>
</evidence>
<dbReference type="VEuPathDB" id="FungiDB:PTTG_25825"/>
<evidence type="ECO:0000313" key="3">
    <source>
        <dbReference type="EnsemblFungi" id="PTTG_25825-t43_1-p1"/>
    </source>
</evidence>
<reference evidence="2" key="1">
    <citation type="submission" date="2009-11" db="EMBL/GenBank/DDBJ databases">
        <authorList>
            <consortium name="The Broad Institute Genome Sequencing Platform"/>
            <person name="Ward D."/>
            <person name="Feldgarden M."/>
            <person name="Earl A."/>
            <person name="Young S.K."/>
            <person name="Zeng Q."/>
            <person name="Koehrsen M."/>
            <person name="Alvarado L."/>
            <person name="Berlin A."/>
            <person name="Bochicchio J."/>
            <person name="Borenstein D."/>
            <person name="Chapman S.B."/>
            <person name="Chen Z."/>
            <person name="Engels R."/>
            <person name="Freedman E."/>
            <person name="Gellesch M."/>
            <person name="Goldberg J."/>
            <person name="Griggs A."/>
            <person name="Gujja S."/>
            <person name="Heilman E."/>
            <person name="Heiman D."/>
            <person name="Hepburn T."/>
            <person name="Howarth C."/>
            <person name="Jen D."/>
            <person name="Larson L."/>
            <person name="Lewis B."/>
            <person name="Mehta T."/>
            <person name="Park D."/>
            <person name="Pearson M."/>
            <person name="Roberts A."/>
            <person name="Saif S."/>
            <person name="Shea T."/>
            <person name="Shenoy N."/>
            <person name="Sisk P."/>
            <person name="Stolte C."/>
            <person name="Sykes S."/>
            <person name="Thomson T."/>
            <person name="Walk T."/>
            <person name="White J."/>
            <person name="Yandava C."/>
            <person name="Izard J."/>
            <person name="Baranova O.V."/>
            <person name="Blanton J.M."/>
            <person name="Tanner A.C."/>
            <person name="Dewhirst F.E."/>
            <person name="Haas B."/>
            <person name="Nusbaum C."/>
            <person name="Birren B."/>
        </authorList>
    </citation>
    <scope>NUCLEOTIDE SEQUENCE [LARGE SCALE GENOMIC DNA]</scope>
    <source>
        <strain evidence="2">1-1 BBBD Race 1</strain>
    </source>
</reference>
<keyword evidence="4" id="KW-1185">Reference proteome</keyword>
<accession>A0A180GZ86</accession>
<dbReference type="Proteomes" id="UP000005240">
    <property type="component" value="Unassembled WGS sequence"/>
</dbReference>
<proteinExistence type="predicted"/>
<sequence length="299" mass="33907">MFSRFLVVALLCSITHVWGVGQIVPMNIARIENVDRFDRFPFMALAHHDSEQTVEVCFSMEKPDTNLRDVRIKHLSLQRVIDALRDDPDGGKAIEALPTRSTFMQVVDKTLETGTDQKMQQASIVHWRSHYKPLLSMHNIQTSKIANLINRVCTRQLDAPSIILLPVSDMVFIQYPVITSDPPAESFVRDEITTAQIISALDSLELTDAVQTAIDGINSVAAEHLHQSHRSSWPVKWKESLSKHWSHQNFGMELDQMHDKSGAAVRGVLEQILEICLHEMPVSIGKAVSRKHNFLRQYL</sequence>
<evidence type="ECO:0000313" key="2">
    <source>
        <dbReference type="EMBL" id="OAV98157.1"/>
    </source>
</evidence>
<evidence type="ECO:0000256" key="1">
    <source>
        <dbReference type="SAM" id="SignalP"/>
    </source>
</evidence>
<protein>
    <submittedName>
        <fullName evidence="2 3">Uncharacterized protein</fullName>
    </submittedName>
</protein>
<reference evidence="3" key="4">
    <citation type="submission" date="2025-05" db="UniProtKB">
        <authorList>
            <consortium name="EnsemblFungi"/>
        </authorList>
    </citation>
    <scope>IDENTIFICATION</scope>
    <source>
        <strain evidence="3">isolate 1-1 / race 1 (BBBD)</strain>
    </source>
</reference>
<reference evidence="3 4" key="3">
    <citation type="journal article" date="2017" name="G3 (Bethesda)">
        <title>Comparative analysis highlights variable genome content of wheat rusts and divergence of the mating loci.</title>
        <authorList>
            <person name="Cuomo C.A."/>
            <person name="Bakkeren G."/>
            <person name="Khalil H.B."/>
            <person name="Panwar V."/>
            <person name="Joly D."/>
            <person name="Linning R."/>
            <person name="Sakthikumar S."/>
            <person name="Song X."/>
            <person name="Adiconis X."/>
            <person name="Fan L."/>
            <person name="Goldberg J.M."/>
            <person name="Levin J.Z."/>
            <person name="Young S."/>
            <person name="Zeng Q."/>
            <person name="Anikster Y."/>
            <person name="Bruce M."/>
            <person name="Wang M."/>
            <person name="Yin C."/>
            <person name="McCallum B."/>
            <person name="Szabo L.J."/>
            <person name="Hulbert S."/>
            <person name="Chen X."/>
            <person name="Fellers J.P."/>
        </authorList>
    </citation>
    <scope>NUCLEOTIDE SEQUENCE</scope>
    <source>
        <strain evidence="4">Isolate 1-1 / race 1 (BBBD)</strain>
        <strain evidence="3">isolate 1-1 / race 1 (BBBD)</strain>
    </source>
</reference>
<keyword evidence="1" id="KW-0732">Signal</keyword>
<dbReference type="EMBL" id="ADAS02000009">
    <property type="protein sequence ID" value="OAV98157.1"/>
    <property type="molecule type" value="Genomic_DNA"/>
</dbReference>
<dbReference type="EnsemblFungi" id="PTTG_25825-t43_1">
    <property type="protein sequence ID" value="PTTG_25825-t43_1-p1"/>
    <property type="gene ID" value="PTTG_25825"/>
</dbReference>
<organism evidence="2">
    <name type="scientific">Puccinia triticina (isolate 1-1 / race 1 (BBBD))</name>
    <name type="common">Brown leaf rust fungus</name>
    <dbReference type="NCBI Taxonomy" id="630390"/>
    <lineage>
        <taxon>Eukaryota</taxon>
        <taxon>Fungi</taxon>
        <taxon>Dikarya</taxon>
        <taxon>Basidiomycota</taxon>
        <taxon>Pucciniomycotina</taxon>
        <taxon>Pucciniomycetes</taxon>
        <taxon>Pucciniales</taxon>
        <taxon>Pucciniaceae</taxon>
        <taxon>Puccinia</taxon>
    </lineage>
</organism>
<name>A0A180GZ86_PUCT1</name>
<feature type="signal peptide" evidence="1">
    <location>
        <begin position="1"/>
        <end position="19"/>
    </location>
</feature>